<dbReference type="Pfam" id="PF00106">
    <property type="entry name" value="adh_short"/>
    <property type="match status" value="1"/>
</dbReference>
<protein>
    <submittedName>
        <fullName evidence="3">Oxidoreductase</fullName>
    </submittedName>
</protein>
<sequence length="229" mass="24888">MSKIILITGVSRGLGRAMAEQFIQLGHTVMGCARNQKIVEELNQNFSKPHNFMAVDVTDDLGINTWSQRILSEYEPPDLLINSAAVPHPRIPLWEISTEEFDRTIDVNIKGVANIIRHFVPAMVAQKRGVIVNFSAGWGRYTAANAAPYCASKWAIEGLTGALAQELPSGMAAVSLWPGTIHTDTLEYIYGAEKAAGYISPQTWAQIAVPFLLQIGASDNGKPLSIPTG</sequence>
<dbReference type="InterPro" id="IPR053241">
    <property type="entry name" value="NADPH_pterin_aldehyde_rdct"/>
</dbReference>
<proteinExistence type="inferred from homology"/>
<comment type="similarity">
    <text evidence="1 2">Belongs to the short-chain dehydrogenases/reductases (SDR) family.</text>
</comment>
<keyword evidence="4" id="KW-1185">Reference proteome</keyword>
<dbReference type="CDD" id="cd05233">
    <property type="entry name" value="SDR_c"/>
    <property type="match status" value="1"/>
</dbReference>
<dbReference type="PROSITE" id="PS00061">
    <property type="entry name" value="ADH_SHORT"/>
    <property type="match status" value="1"/>
</dbReference>
<dbReference type="PRINTS" id="PR00081">
    <property type="entry name" value="GDHRDH"/>
</dbReference>
<evidence type="ECO:0000256" key="1">
    <source>
        <dbReference type="ARBA" id="ARBA00006484"/>
    </source>
</evidence>
<organism evidence="3 4">
    <name type="scientific">Roseofilum reptotaenium AO1-A</name>
    <dbReference type="NCBI Taxonomy" id="1925591"/>
    <lineage>
        <taxon>Bacteria</taxon>
        <taxon>Bacillati</taxon>
        <taxon>Cyanobacteriota</taxon>
        <taxon>Cyanophyceae</taxon>
        <taxon>Desertifilales</taxon>
        <taxon>Desertifilaceae</taxon>
        <taxon>Roseofilum</taxon>
    </lineage>
</organism>
<dbReference type="InterPro" id="IPR002347">
    <property type="entry name" value="SDR_fam"/>
</dbReference>
<evidence type="ECO:0000313" key="3">
    <source>
        <dbReference type="EMBL" id="OJJ19738.1"/>
    </source>
</evidence>
<dbReference type="STRING" id="1925591.BI308_21490"/>
<dbReference type="PROSITE" id="PS51257">
    <property type="entry name" value="PROKAR_LIPOPROTEIN"/>
    <property type="match status" value="1"/>
</dbReference>
<dbReference type="GO" id="GO:0016616">
    <property type="term" value="F:oxidoreductase activity, acting on the CH-OH group of donors, NAD or NADP as acceptor"/>
    <property type="evidence" value="ECO:0007669"/>
    <property type="project" value="TreeGrafter"/>
</dbReference>
<dbReference type="PANTHER" id="PTHR45267:SF2">
    <property type="entry name" value="NADPH-DEPENDENT PTERIN ALDEHYDE REDUCTASE"/>
    <property type="match status" value="1"/>
</dbReference>
<reference evidence="3" key="1">
    <citation type="submission" date="2016-10" db="EMBL/GenBank/DDBJ databases">
        <title>CRISPR-Cas defence system in Roseofilum reptotaenium: evidence of a bacteriophage-cyanobacterium arms race in the coral black band disease.</title>
        <authorList>
            <person name="Buerger P."/>
            <person name="Wood-Charlson E.M."/>
            <person name="Weynberg K.D."/>
            <person name="Willis B."/>
            <person name="Van Oppen M.J."/>
        </authorList>
    </citation>
    <scope>NUCLEOTIDE SEQUENCE [LARGE SCALE GENOMIC DNA]</scope>
    <source>
        <strain evidence="3">AO1-A</strain>
    </source>
</reference>
<name>A0A1L9QLK1_9CYAN</name>
<dbReference type="PANTHER" id="PTHR45267">
    <property type="match status" value="1"/>
</dbReference>
<dbReference type="Proteomes" id="UP000183940">
    <property type="component" value="Unassembled WGS sequence"/>
</dbReference>
<comment type="caution">
    <text evidence="3">The sequence shown here is derived from an EMBL/GenBank/DDBJ whole genome shotgun (WGS) entry which is preliminary data.</text>
</comment>
<dbReference type="Gene3D" id="3.40.50.720">
    <property type="entry name" value="NAD(P)-binding Rossmann-like Domain"/>
    <property type="match status" value="1"/>
</dbReference>
<dbReference type="InterPro" id="IPR020904">
    <property type="entry name" value="Sc_DH/Rdtase_CS"/>
</dbReference>
<gene>
    <name evidence="3" type="ORF">BI308_21490</name>
</gene>
<accession>A0A1L9QLK1</accession>
<evidence type="ECO:0000313" key="4">
    <source>
        <dbReference type="Proteomes" id="UP000183940"/>
    </source>
</evidence>
<dbReference type="InterPro" id="IPR036291">
    <property type="entry name" value="NAD(P)-bd_dom_sf"/>
</dbReference>
<dbReference type="PRINTS" id="PR00080">
    <property type="entry name" value="SDRFAMILY"/>
</dbReference>
<dbReference type="EMBL" id="MLAW01000051">
    <property type="protein sequence ID" value="OJJ19738.1"/>
    <property type="molecule type" value="Genomic_DNA"/>
</dbReference>
<dbReference type="AlphaFoldDB" id="A0A1L9QLK1"/>
<evidence type="ECO:0000256" key="2">
    <source>
        <dbReference type="RuleBase" id="RU000363"/>
    </source>
</evidence>
<dbReference type="GO" id="GO:0005829">
    <property type="term" value="C:cytosol"/>
    <property type="evidence" value="ECO:0007669"/>
    <property type="project" value="TreeGrafter"/>
</dbReference>
<dbReference type="SUPFAM" id="SSF51735">
    <property type="entry name" value="NAD(P)-binding Rossmann-fold domains"/>
    <property type="match status" value="1"/>
</dbReference>